<evidence type="ECO:0000256" key="1">
    <source>
        <dbReference type="SAM" id="MobiDB-lite"/>
    </source>
</evidence>
<name>A0ABQ4YP55_9ASTR</name>
<feature type="region of interest" description="Disordered" evidence="1">
    <location>
        <begin position="343"/>
        <end position="367"/>
    </location>
</feature>
<reference evidence="2" key="1">
    <citation type="journal article" date="2022" name="Int. J. Mol. Sci.">
        <title>Draft Genome of Tanacetum Coccineum: Genomic Comparison of Closely Related Tanacetum-Family Plants.</title>
        <authorList>
            <person name="Yamashiro T."/>
            <person name="Shiraishi A."/>
            <person name="Nakayama K."/>
            <person name="Satake H."/>
        </authorList>
    </citation>
    <scope>NUCLEOTIDE SEQUENCE</scope>
</reference>
<keyword evidence="3" id="KW-1185">Reference proteome</keyword>
<reference evidence="2" key="2">
    <citation type="submission" date="2022-01" db="EMBL/GenBank/DDBJ databases">
        <authorList>
            <person name="Yamashiro T."/>
            <person name="Shiraishi A."/>
            <person name="Satake H."/>
            <person name="Nakayama K."/>
        </authorList>
    </citation>
    <scope>NUCLEOTIDE SEQUENCE</scope>
</reference>
<accession>A0ABQ4YP55</accession>
<dbReference type="EMBL" id="BQNB010010532">
    <property type="protein sequence ID" value="GJS78543.1"/>
    <property type="molecule type" value="Genomic_DNA"/>
</dbReference>
<feature type="compositionally biased region" description="Polar residues" evidence="1">
    <location>
        <begin position="348"/>
        <end position="359"/>
    </location>
</feature>
<dbReference type="Proteomes" id="UP001151760">
    <property type="component" value="Unassembled WGS sequence"/>
</dbReference>
<organism evidence="2 3">
    <name type="scientific">Tanacetum coccineum</name>
    <dbReference type="NCBI Taxonomy" id="301880"/>
    <lineage>
        <taxon>Eukaryota</taxon>
        <taxon>Viridiplantae</taxon>
        <taxon>Streptophyta</taxon>
        <taxon>Embryophyta</taxon>
        <taxon>Tracheophyta</taxon>
        <taxon>Spermatophyta</taxon>
        <taxon>Magnoliopsida</taxon>
        <taxon>eudicotyledons</taxon>
        <taxon>Gunneridae</taxon>
        <taxon>Pentapetalae</taxon>
        <taxon>asterids</taxon>
        <taxon>campanulids</taxon>
        <taxon>Asterales</taxon>
        <taxon>Asteraceae</taxon>
        <taxon>Asteroideae</taxon>
        <taxon>Anthemideae</taxon>
        <taxon>Anthemidinae</taxon>
        <taxon>Tanacetum</taxon>
    </lineage>
</organism>
<comment type="caution">
    <text evidence="2">The sequence shown here is derived from an EMBL/GenBank/DDBJ whole genome shotgun (WGS) entry which is preliminary data.</text>
</comment>
<proteinExistence type="predicted"/>
<evidence type="ECO:0000313" key="3">
    <source>
        <dbReference type="Proteomes" id="UP001151760"/>
    </source>
</evidence>
<sequence length="479" mass="54269">MMKLGNSLQGMFMIGPKPLSVYDPRLKHGLGYPNPYTLKQAISQCPKLYLTSSLSNPEVPLDVRDTEDILDDASKSQNKMKEKMNDPIVVAKKQNCWSINYKQINDLYDDFVPQKELSTEQKYFSSSFISSDKTSNATSDIPALMPKKRKWESSLKNDNANSLGKQSLDYSWISKMEKLENENVSLDFKVQSLIKERDNVKLEYQKLFNSIKKTRSQTQKEMNELIDHVYKKTYAYGAIRAENQNLLITISELKTRLRNVEKGKSLNTKFDKTNVSQNLLCVTPINKQVFQKKNIVSKTEEKHVVLKPVTLQTSPNKQRGANSNKHVIAPGMYRVVIKQESQTKETKSGLSSTGMNAASSVRRPMNKDSNVKKSVLANSKISAKKVEVYVRKNKQTDNISANVISNKENVIDVDVANASKAKVVLCVSCMKNVLIPCHDKCLANYKLNVHSNVRRALFTNPRTPKSLDTTHEVSKTRFS</sequence>
<gene>
    <name evidence="2" type="ORF">Tco_0728424</name>
</gene>
<evidence type="ECO:0000313" key="2">
    <source>
        <dbReference type="EMBL" id="GJS78543.1"/>
    </source>
</evidence>
<protein>
    <submittedName>
        <fullName evidence="2">Uncharacterized protein</fullName>
    </submittedName>
</protein>